<accession>A0A6A5ZAI2</accession>
<proteinExistence type="predicted"/>
<feature type="compositionally biased region" description="Low complexity" evidence="1">
    <location>
        <begin position="714"/>
        <end position="725"/>
    </location>
</feature>
<evidence type="ECO:0000256" key="2">
    <source>
        <dbReference type="SAM" id="Phobius"/>
    </source>
</evidence>
<gene>
    <name evidence="3" type="ORF">BDV96DRAFT_573671</name>
</gene>
<keyword evidence="2" id="KW-1133">Transmembrane helix</keyword>
<protein>
    <submittedName>
        <fullName evidence="3">Uncharacterized protein</fullName>
    </submittedName>
</protein>
<feature type="region of interest" description="Disordered" evidence="1">
    <location>
        <begin position="702"/>
        <end position="728"/>
    </location>
</feature>
<organism evidence="3 4">
    <name type="scientific">Lophiotrema nucula</name>
    <dbReference type="NCBI Taxonomy" id="690887"/>
    <lineage>
        <taxon>Eukaryota</taxon>
        <taxon>Fungi</taxon>
        <taxon>Dikarya</taxon>
        <taxon>Ascomycota</taxon>
        <taxon>Pezizomycotina</taxon>
        <taxon>Dothideomycetes</taxon>
        <taxon>Pleosporomycetidae</taxon>
        <taxon>Pleosporales</taxon>
        <taxon>Lophiotremataceae</taxon>
        <taxon>Lophiotrema</taxon>
    </lineage>
</organism>
<sequence>MTKRAGQAAIPAPQSPLDRIISSLQASQFEAAFEAPQTIAFIKSSWLALRAYIWWLIVVIIVFRALFYLFGTSLIQSYDYWQQHEQGQEHVTCPICDESHQRGASRTACRECETVHTRTCGHTVCDRCELPQSPSVTCDSNTIRDQEEHKEEISRLRQTVADGANELGDLRARLEEQKHVIDGIGVSAHTAWTRRLEFKLKTVKRQLAQCKENDKYIESLKRDYNMEMYHVNDVFSQLKVENAPLARRYSKPTHDGCFIKPIDDESVQGGTTERLSSRSDQESTSTASVPQGDIEHMRQSPQEYHNKETDNIESVNNLGNIRREVASSLPGLPSPIEIDFWKDSLRSRQPGQSRSEKATASPGDSHGIISFQDYDDVSLKNDFMQLHTAVKTLAFHIRDFVQFPGHMKGLTEISPLIQGTTSSHFRKHKLFLLEGAIWSFLLKTVFANPLEMFGSRAAHLAKEWTSPNTQACAELWRWSTVQALLRSAGLSKDQLTGPSAANALQYVVKNKLSLNRPFPADVIKYTDSIKEADTNSRQSLIDVQITLFKALQKTALTIGVGLGKAEKEIESVTVRAHVLAIKLASQLPRFELVHPSVGTIVDDSTTRGDHPLHEKISACESIRVGHVIFTSRPGLRKWGNQNGDKLNESLDLAPSQVCIQEAVDLCMKSYEPRPKMPPRQAQPQFVSGTSGPRLFKAIKKMAGRPPPSHVTPKNNPAEPSSNASSGGLFDSVDTTMLFPTPQPALPNSTNEAQQHHAYQDLINNLRIDLQDPEKYNTIPSLQVFRTHIQSAYTHFYTFPPHAPLLRATDYRALRSLTLATRNKVWVVDKDAEDKNPRNILYSNLTDLTVQMSFWIQGFGAATLAKSTILSTPLPCLAIKYWCILEPQIYTASRVLGPKLTLAEGVLEEARKLHKRVVDLGDEVQRLAIRELHERSEQAELLSAVEEGAKGLGNTIQDVESGSKGSGTALKEVKEITGEGSKTDGTKAGEGAGQEGGESSGGRGAAGKRRDQGIVESDDEL</sequence>
<feature type="transmembrane region" description="Helical" evidence="2">
    <location>
        <begin position="52"/>
        <end position="70"/>
    </location>
</feature>
<feature type="compositionally biased region" description="Gly residues" evidence="1">
    <location>
        <begin position="987"/>
        <end position="1004"/>
    </location>
</feature>
<evidence type="ECO:0000256" key="1">
    <source>
        <dbReference type="SAM" id="MobiDB-lite"/>
    </source>
</evidence>
<feature type="region of interest" description="Disordered" evidence="1">
    <location>
        <begin position="952"/>
        <end position="1020"/>
    </location>
</feature>
<feature type="compositionally biased region" description="Basic and acidic residues" evidence="1">
    <location>
        <begin position="970"/>
        <end position="986"/>
    </location>
</feature>
<dbReference type="OrthoDB" id="3545916at2759"/>
<reference evidence="3" key="1">
    <citation type="journal article" date="2020" name="Stud. Mycol.">
        <title>101 Dothideomycetes genomes: a test case for predicting lifestyles and emergence of pathogens.</title>
        <authorList>
            <person name="Haridas S."/>
            <person name="Albert R."/>
            <person name="Binder M."/>
            <person name="Bloem J."/>
            <person name="Labutti K."/>
            <person name="Salamov A."/>
            <person name="Andreopoulos B."/>
            <person name="Baker S."/>
            <person name="Barry K."/>
            <person name="Bills G."/>
            <person name="Bluhm B."/>
            <person name="Cannon C."/>
            <person name="Castanera R."/>
            <person name="Culley D."/>
            <person name="Daum C."/>
            <person name="Ezra D."/>
            <person name="Gonzalez J."/>
            <person name="Henrissat B."/>
            <person name="Kuo A."/>
            <person name="Liang C."/>
            <person name="Lipzen A."/>
            <person name="Lutzoni F."/>
            <person name="Magnuson J."/>
            <person name="Mondo S."/>
            <person name="Nolan M."/>
            <person name="Ohm R."/>
            <person name="Pangilinan J."/>
            <person name="Park H.-J."/>
            <person name="Ramirez L."/>
            <person name="Alfaro M."/>
            <person name="Sun H."/>
            <person name="Tritt A."/>
            <person name="Yoshinaga Y."/>
            <person name="Zwiers L.-H."/>
            <person name="Turgeon B."/>
            <person name="Goodwin S."/>
            <person name="Spatafora J."/>
            <person name="Crous P."/>
            <person name="Grigoriev I."/>
        </authorList>
    </citation>
    <scope>NUCLEOTIDE SEQUENCE</scope>
    <source>
        <strain evidence="3">CBS 627.86</strain>
    </source>
</reference>
<dbReference type="AlphaFoldDB" id="A0A6A5ZAI2"/>
<name>A0A6A5ZAI2_9PLEO</name>
<evidence type="ECO:0000313" key="3">
    <source>
        <dbReference type="EMBL" id="KAF2116265.1"/>
    </source>
</evidence>
<feature type="region of interest" description="Disordered" evidence="1">
    <location>
        <begin position="257"/>
        <end position="294"/>
    </location>
</feature>
<dbReference type="EMBL" id="ML977321">
    <property type="protein sequence ID" value="KAF2116265.1"/>
    <property type="molecule type" value="Genomic_DNA"/>
</dbReference>
<keyword evidence="2" id="KW-0472">Membrane</keyword>
<keyword evidence="2" id="KW-0812">Transmembrane</keyword>
<dbReference type="Proteomes" id="UP000799770">
    <property type="component" value="Unassembled WGS sequence"/>
</dbReference>
<keyword evidence="4" id="KW-1185">Reference proteome</keyword>
<evidence type="ECO:0000313" key="4">
    <source>
        <dbReference type="Proteomes" id="UP000799770"/>
    </source>
</evidence>